<sequence>MSSCTYKDTFMDIHVMFTFECQQLKKPQVYQQLNGYTNYYHTKTRILLSNKEATIDI</sequence>
<reference evidence="2" key="1">
    <citation type="journal article" date="2011" name="Nat. Biotechnol.">
        <title>The genomic sequence of the Chinese hamster ovary (CHO)-K1 cell line.</title>
        <authorList>
            <person name="Xu X."/>
            <person name="Nagarajan H."/>
            <person name="Lewis N.E."/>
            <person name="Pan S."/>
            <person name="Cai Z."/>
            <person name="Liu X."/>
            <person name="Chen W."/>
            <person name="Xie M."/>
            <person name="Wang W."/>
            <person name="Hammond S."/>
            <person name="Andersen M.R."/>
            <person name="Neff N."/>
            <person name="Passarelli B."/>
            <person name="Koh W."/>
            <person name="Fan H.C."/>
            <person name="Wang J."/>
            <person name="Gui Y."/>
            <person name="Lee K.H."/>
            <person name="Betenbaugh M.J."/>
            <person name="Quake S.R."/>
            <person name="Famili I."/>
            <person name="Palsson B.O."/>
            <person name="Wang J."/>
        </authorList>
    </citation>
    <scope>NUCLEOTIDE SEQUENCE [LARGE SCALE GENOMIC DNA]</scope>
    <source>
        <strain evidence="2">CHO K1 cell line</strain>
    </source>
</reference>
<proteinExistence type="predicted"/>
<dbReference type="InParanoid" id="G3IQ12"/>
<gene>
    <name evidence="1" type="ORF">I79_026097</name>
</gene>
<dbReference type="Proteomes" id="UP000001075">
    <property type="component" value="Unassembled WGS sequence"/>
</dbReference>
<evidence type="ECO:0000313" key="1">
    <source>
        <dbReference type="EMBL" id="EGV91259.1"/>
    </source>
</evidence>
<evidence type="ECO:0000313" key="2">
    <source>
        <dbReference type="Proteomes" id="UP000001075"/>
    </source>
</evidence>
<dbReference type="AlphaFoldDB" id="G3IQ12"/>
<accession>G3IQ12</accession>
<name>G3IQ12_CRIGR</name>
<dbReference type="EMBL" id="JH021503">
    <property type="protein sequence ID" value="EGV91259.1"/>
    <property type="molecule type" value="Genomic_DNA"/>
</dbReference>
<protein>
    <submittedName>
        <fullName evidence="1">Uncharacterized protein</fullName>
    </submittedName>
</protein>
<organism evidence="1 2">
    <name type="scientific">Cricetulus griseus</name>
    <name type="common">Chinese hamster</name>
    <name type="synonym">Cricetulus barabensis griseus</name>
    <dbReference type="NCBI Taxonomy" id="10029"/>
    <lineage>
        <taxon>Eukaryota</taxon>
        <taxon>Metazoa</taxon>
        <taxon>Chordata</taxon>
        <taxon>Craniata</taxon>
        <taxon>Vertebrata</taxon>
        <taxon>Euteleostomi</taxon>
        <taxon>Mammalia</taxon>
        <taxon>Eutheria</taxon>
        <taxon>Euarchontoglires</taxon>
        <taxon>Glires</taxon>
        <taxon>Rodentia</taxon>
        <taxon>Myomorpha</taxon>
        <taxon>Muroidea</taxon>
        <taxon>Cricetidae</taxon>
        <taxon>Cricetinae</taxon>
        <taxon>Cricetulus</taxon>
    </lineage>
</organism>